<keyword evidence="3" id="KW-1185">Reference proteome</keyword>
<feature type="region of interest" description="Disordered" evidence="1">
    <location>
        <begin position="99"/>
        <end position="118"/>
    </location>
</feature>
<feature type="compositionally biased region" description="Low complexity" evidence="1">
    <location>
        <begin position="34"/>
        <end position="47"/>
    </location>
</feature>
<protein>
    <submittedName>
        <fullName evidence="2">4067_t:CDS:1</fullName>
    </submittedName>
</protein>
<feature type="non-terminal residue" evidence="2">
    <location>
        <position position="178"/>
    </location>
</feature>
<proteinExistence type="predicted"/>
<feature type="compositionally biased region" description="Polar residues" evidence="1">
    <location>
        <begin position="56"/>
        <end position="70"/>
    </location>
</feature>
<organism evidence="2 3">
    <name type="scientific">Acaulospora morrowiae</name>
    <dbReference type="NCBI Taxonomy" id="94023"/>
    <lineage>
        <taxon>Eukaryota</taxon>
        <taxon>Fungi</taxon>
        <taxon>Fungi incertae sedis</taxon>
        <taxon>Mucoromycota</taxon>
        <taxon>Glomeromycotina</taxon>
        <taxon>Glomeromycetes</taxon>
        <taxon>Diversisporales</taxon>
        <taxon>Acaulosporaceae</taxon>
        <taxon>Acaulospora</taxon>
    </lineage>
</organism>
<feature type="region of interest" description="Disordered" evidence="1">
    <location>
        <begin position="148"/>
        <end position="178"/>
    </location>
</feature>
<feature type="non-terminal residue" evidence="2">
    <location>
        <position position="1"/>
    </location>
</feature>
<dbReference type="EMBL" id="CAJVPV010054080">
    <property type="protein sequence ID" value="CAG8782757.1"/>
    <property type="molecule type" value="Genomic_DNA"/>
</dbReference>
<name>A0A9N9JHS0_9GLOM</name>
<dbReference type="Proteomes" id="UP000789342">
    <property type="component" value="Unassembled WGS sequence"/>
</dbReference>
<feature type="compositionally biased region" description="Basic and acidic residues" evidence="1">
    <location>
        <begin position="159"/>
        <end position="169"/>
    </location>
</feature>
<evidence type="ECO:0000313" key="3">
    <source>
        <dbReference type="Proteomes" id="UP000789342"/>
    </source>
</evidence>
<comment type="caution">
    <text evidence="2">The sequence shown here is derived from an EMBL/GenBank/DDBJ whole genome shotgun (WGS) entry which is preliminary data.</text>
</comment>
<feature type="region of interest" description="Disordered" evidence="1">
    <location>
        <begin position="1"/>
        <end position="86"/>
    </location>
</feature>
<evidence type="ECO:0000313" key="2">
    <source>
        <dbReference type="EMBL" id="CAG8782757.1"/>
    </source>
</evidence>
<reference evidence="2" key="1">
    <citation type="submission" date="2021-06" db="EMBL/GenBank/DDBJ databases">
        <authorList>
            <person name="Kallberg Y."/>
            <person name="Tangrot J."/>
            <person name="Rosling A."/>
        </authorList>
    </citation>
    <scope>NUCLEOTIDE SEQUENCE</scope>
    <source>
        <strain evidence="2">CL551</strain>
    </source>
</reference>
<gene>
    <name evidence="2" type="ORF">AMORRO_LOCUS17466</name>
</gene>
<dbReference type="AlphaFoldDB" id="A0A9N9JHS0"/>
<accession>A0A9N9JHS0</accession>
<sequence>PYQPTSYYPGLFPSPMATQQPNYRVPPNYQVHAQAPPSTQQCPPQQQLSVIGDGGVNQQMPPNQSTQSPYKSPLTFDAGQPSNQPYNFSAAKTDAKVESSQVVSDSSLNAKKKKNTKLKQGLAVAGAAGAGLIGGFLAGEAMESRREQQFEDLYDAGAELEREKERGYDSDNSDDFSE</sequence>
<evidence type="ECO:0000256" key="1">
    <source>
        <dbReference type="SAM" id="MobiDB-lite"/>
    </source>
</evidence>